<accession>A0A256F0K2</accession>
<dbReference type="InterPro" id="IPR001680">
    <property type="entry name" value="WD40_rpt"/>
</dbReference>
<dbReference type="Pfam" id="PF00400">
    <property type="entry name" value="WD40"/>
    <property type="match status" value="1"/>
</dbReference>
<evidence type="ECO:0000256" key="2">
    <source>
        <dbReference type="ARBA" id="ARBA00022737"/>
    </source>
</evidence>
<dbReference type="EMBL" id="NNRL01000167">
    <property type="protein sequence ID" value="OYR08367.1"/>
    <property type="molecule type" value="Genomic_DNA"/>
</dbReference>
<evidence type="ECO:0000313" key="3">
    <source>
        <dbReference type="EMBL" id="OYR08367.1"/>
    </source>
</evidence>
<evidence type="ECO:0000313" key="4">
    <source>
        <dbReference type="Proteomes" id="UP000216478"/>
    </source>
</evidence>
<keyword evidence="1" id="KW-0853">WD repeat</keyword>
<dbReference type="OrthoDB" id="8192299at2"/>
<evidence type="ECO:0000256" key="1">
    <source>
        <dbReference type="ARBA" id="ARBA00022574"/>
    </source>
</evidence>
<keyword evidence="4" id="KW-1185">Reference proteome</keyword>
<dbReference type="InterPro" id="IPR050630">
    <property type="entry name" value="WD_repeat_EMAP"/>
</dbReference>
<proteinExistence type="predicted"/>
<dbReference type="SUPFAM" id="SSF101908">
    <property type="entry name" value="Putative isomerase YbhE"/>
    <property type="match status" value="1"/>
</dbReference>
<gene>
    <name evidence="3" type="ORF">CEV33_3334</name>
</gene>
<comment type="caution">
    <text evidence="3">The sequence shown here is derived from an EMBL/GenBank/DDBJ whole genome shotgun (WGS) entry which is preliminary data.</text>
</comment>
<reference evidence="3 4" key="1">
    <citation type="submission" date="2017-07" db="EMBL/GenBank/DDBJ databases">
        <title>Phylogenetic study on the rhizospheric bacterium Ochrobactrum sp. A44.</title>
        <authorList>
            <person name="Krzyzanowska D.M."/>
            <person name="Ossowicki A."/>
            <person name="Rajewska M."/>
            <person name="Maciag T."/>
            <person name="Kaczynski Z."/>
            <person name="Czerwicka M."/>
            <person name="Jafra S."/>
        </authorList>
    </citation>
    <scope>NUCLEOTIDE SEQUENCE [LARGE SCALE GENOMIC DNA]</scope>
    <source>
        <strain evidence="3 4">OgA9a</strain>
    </source>
</reference>
<dbReference type="Proteomes" id="UP000216478">
    <property type="component" value="Unassembled WGS sequence"/>
</dbReference>
<dbReference type="PANTHER" id="PTHR13720">
    <property type="entry name" value="WD-40 REPEAT PROTEIN"/>
    <property type="match status" value="1"/>
</dbReference>
<protein>
    <submittedName>
        <fullName evidence="3">Anaphase-promoting complex subunit 4 WD40 domain protein</fullName>
    </submittedName>
</protein>
<dbReference type="PANTHER" id="PTHR13720:SF33">
    <property type="entry name" value="HELP DOMAIN-CONTAINING PROTEIN"/>
    <property type="match status" value="1"/>
</dbReference>
<dbReference type="Gene3D" id="2.130.10.10">
    <property type="entry name" value="YVTN repeat-like/Quinoprotein amine dehydrogenase"/>
    <property type="match status" value="2"/>
</dbReference>
<dbReference type="AlphaFoldDB" id="A0A256F0K2"/>
<dbReference type="RefSeq" id="WP_094542380.1">
    <property type="nucleotide sequence ID" value="NZ_JBHEER010000010.1"/>
</dbReference>
<organism evidence="3 4">
    <name type="scientific">Brucella grignonensis</name>
    <dbReference type="NCBI Taxonomy" id="94627"/>
    <lineage>
        <taxon>Bacteria</taxon>
        <taxon>Pseudomonadati</taxon>
        <taxon>Pseudomonadota</taxon>
        <taxon>Alphaproteobacteria</taxon>
        <taxon>Hyphomicrobiales</taxon>
        <taxon>Brucellaceae</taxon>
        <taxon>Brucella/Ochrobactrum group</taxon>
        <taxon>Brucella</taxon>
    </lineage>
</organism>
<name>A0A256F0K2_9HYPH</name>
<keyword evidence="2" id="KW-0677">Repeat</keyword>
<sequence>MNQQTVPSIALFDLLARKWRRSSAIRHMCFNEDNTLLAIVSDDGSVALARMADNEPPDARVSVNGSQITIAPRQGKPAPLIVTRVKDGEAVSTYRNGGFLAAGEVNIVHLSRTGEILETVLSSAARLMAFDHCLLTGATAYRTADRLFVHRDGDWSAPLSVAHEGGGQPERIAFSKDGAMLAAACTECLIVYRIMDTLQPLLRVPLSAEPLSLKWSDDGSMLASSIVGKGLLLLEIASSRHVFLDGFPGQVRDVTWATETILASGAFRIAAWSMKTPPFDDRSTGALATGRTGLVLVEAVAAQPKGRLVAAGYANGQVVVSSLGTPAELVVRSAGGPVTSLQWTLDGRHLAIGDALGDVAIVSFPQQMFK</sequence>
<dbReference type="InterPro" id="IPR015943">
    <property type="entry name" value="WD40/YVTN_repeat-like_dom_sf"/>
</dbReference>